<gene>
    <name evidence="2" type="ORF">HMPREF1195_01485</name>
</gene>
<evidence type="ECO:0000313" key="3">
    <source>
        <dbReference type="Proteomes" id="UP000018716"/>
    </source>
</evidence>
<feature type="region of interest" description="Disordered" evidence="1">
    <location>
        <begin position="134"/>
        <end position="153"/>
    </location>
</feature>
<dbReference type="Proteomes" id="UP000018716">
    <property type="component" value="Unassembled WGS sequence"/>
</dbReference>
<organism evidence="2 3">
    <name type="scientific">Streptococcus parasanguinis CC87K</name>
    <dbReference type="NCBI Taxonomy" id="1073372"/>
    <lineage>
        <taxon>Bacteria</taxon>
        <taxon>Bacillati</taxon>
        <taxon>Bacillota</taxon>
        <taxon>Bacilli</taxon>
        <taxon>Lactobacillales</taxon>
        <taxon>Streptococcaceae</taxon>
        <taxon>Streptococcus</taxon>
    </lineage>
</organism>
<reference evidence="2 3" key="1">
    <citation type="submission" date="2013-10" db="EMBL/GenBank/DDBJ databases">
        <title>The Genome Sequence of Streptococcus parasanguinis CC87K.</title>
        <authorList>
            <consortium name="The Broad Institute Genomics Platform"/>
            <person name="Earl A."/>
            <person name="Allen-Vercoe E."/>
            <person name="Daigneault M."/>
            <person name="Young S.K."/>
            <person name="Zeng Q."/>
            <person name="Gargeya S."/>
            <person name="Fitzgerald M."/>
            <person name="Abouelleil A."/>
            <person name="Alvarado L."/>
            <person name="Chapman S.B."/>
            <person name="Gainer-Dewar J."/>
            <person name="Goldberg J."/>
            <person name="Griggs A."/>
            <person name="Gujja S."/>
            <person name="Hansen M."/>
            <person name="Howarth C."/>
            <person name="Imamovic A."/>
            <person name="Ireland A."/>
            <person name="Larimer J."/>
            <person name="McCowan C."/>
            <person name="Murphy C."/>
            <person name="Pearson M."/>
            <person name="Poon T.W."/>
            <person name="Priest M."/>
            <person name="Roberts A."/>
            <person name="Saif S."/>
            <person name="Shea T."/>
            <person name="Sykes S."/>
            <person name="Wortman J."/>
            <person name="Nusbaum C."/>
            <person name="Birren B."/>
        </authorList>
    </citation>
    <scope>NUCLEOTIDE SEQUENCE [LARGE SCALE GENOMIC DNA]</scope>
    <source>
        <strain evidence="2 3">CC87K</strain>
    </source>
</reference>
<sequence length="153" mass="16914">MADKISINLTEQENIIIHCLNLVNLSTQLTTKMSTVRSNLPALSSQGAFHDLVANSDSNLGIGLYYLKAQEFATLIEVLARHAQNTYEKMVDMDKALAVYVANLTLNDPNSRAEDKKYIKEQPDDAIKQIKSRMQEMKANSAEGSALPTGGER</sequence>
<dbReference type="AlphaFoldDB" id="V8BBN2"/>
<comment type="caution">
    <text evidence="2">The sequence shown here is derived from an EMBL/GenBank/DDBJ whole genome shotgun (WGS) entry which is preliminary data.</text>
</comment>
<dbReference type="OrthoDB" id="9803188at2"/>
<name>V8BBN2_STRPA</name>
<dbReference type="RefSeq" id="WP_023919508.1">
    <property type="nucleotide sequence ID" value="NZ_KI669402.1"/>
</dbReference>
<dbReference type="EMBL" id="AZJD01000007">
    <property type="protein sequence ID" value="ETD11896.1"/>
    <property type="molecule type" value="Genomic_DNA"/>
</dbReference>
<keyword evidence="3" id="KW-1185">Reference proteome</keyword>
<evidence type="ECO:0000256" key="1">
    <source>
        <dbReference type="SAM" id="MobiDB-lite"/>
    </source>
</evidence>
<proteinExistence type="predicted"/>
<evidence type="ECO:0000313" key="2">
    <source>
        <dbReference type="EMBL" id="ETD11896.1"/>
    </source>
</evidence>
<accession>V8BBN2</accession>
<protein>
    <submittedName>
        <fullName evidence="2">Uncharacterized protein</fullName>
    </submittedName>
</protein>
<dbReference type="PATRIC" id="fig|1073372.3.peg.1523"/>
<dbReference type="HOGENOM" id="CLU_140390_0_0_9"/>